<keyword evidence="2" id="KW-1185">Reference proteome</keyword>
<dbReference type="EMBL" id="AVOT02118112">
    <property type="protein sequence ID" value="MBW0584479.1"/>
    <property type="molecule type" value="Genomic_DNA"/>
</dbReference>
<evidence type="ECO:0000313" key="1">
    <source>
        <dbReference type="EMBL" id="MBW0584479.1"/>
    </source>
</evidence>
<reference evidence="1" key="1">
    <citation type="submission" date="2021-03" db="EMBL/GenBank/DDBJ databases">
        <title>Draft genome sequence of rust myrtle Austropuccinia psidii MF-1, a brazilian biotype.</title>
        <authorList>
            <person name="Quecine M.C."/>
            <person name="Pachon D.M.R."/>
            <person name="Bonatelli M.L."/>
            <person name="Correr F.H."/>
            <person name="Franceschini L.M."/>
            <person name="Leite T.F."/>
            <person name="Margarido G.R.A."/>
            <person name="Almeida C.A."/>
            <person name="Ferrarezi J.A."/>
            <person name="Labate C.A."/>
        </authorList>
    </citation>
    <scope>NUCLEOTIDE SEQUENCE</scope>
    <source>
        <strain evidence="1">MF-1</strain>
    </source>
</reference>
<evidence type="ECO:0000313" key="2">
    <source>
        <dbReference type="Proteomes" id="UP000765509"/>
    </source>
</evidence>
<accession>A0A9Q3Q405</accession>
<dbReference type="Proteomes" id="UP000765509">
    <property type="component" value="Unassembled WGS sequence"/>
</dbReference>
<organism evidence="1 2">
    <name type="scientific">Austropuccinia psidii MF-1</name>
    <dbReference type="NCBI Taxonomy" id="1389203"/>
    <lineage>
        <taxon>Eukaryota</taxon>
        <taxon>Fungi</taxon>
        <taxon>Dikarya</taxon>
        <taxon>Basidiomycota</taxon>
        <taxon>Pucciniomycotina</taxon>
        <taxon>Pucciniomycetes</taxon>
        <taxon>Pucciniales</taxon>
        <taxon>Sphaerophragmiaceae</taxon>
        <taxon>Austropuccinia</taxon>
    </lineage>
</organism>
<sequence length="187" mass="21167">MTSGNPQRPPAAQIHSSPQLKGKIFPSLHAPRTQGCRSGAYMVLYTIMHHFCSGNPWRLSEEHFRTSSTWLCRSWVENSSRIISRAILRGYSSFNQLSRQQALNTPWTTQLIHTGNNQSTCTSLAQLGQFILHCGDSITRFNFQDGQNCIGPIQTIQPDDSPFRISLSVFHIYRPPFITWGLFSPVD</sequence>
<protein>
    <submittedName>
        <fullName evidence="1">Uncharacterized protein</fullName>
    </submittedName>
</protein>
<gene>
    <name evidence="1" type="ORF">O181_124194</name>
</gene>
<comment type="caution">
    <text evidence="1">The sequence shown here is derived from an EMBL/GenBank/DDBJ whole genome shotgun (WGS) entry which is preliminary data.</text>
</comment>
<proteinExistence type="predicted"/>
<name>A0A9Q3Q405_9BASI</name>
<dbReference type="AlphaFoldDB" id="A0A9Q3Q405"/>